<feature type="binding site" evidence="9">
    <location>
        <begin position="279"/>
        <end position="282"/>
    </location>
    <ligand>
        <name>GTP</name>
        <dbReference type="ChEBI" id="CHEBI:37565"/>
    </ligand>
</feature>
<dbReference type="PANTHER" id="PTHR10218">
    <property type="entry name" value="GTP-BINDING PROTEIN ALPHA SUBUNIT"/>
    <property type="match status" value="1"/>
</dbReference>
<sequence length="362" mass="41439">MGNCCLTGPTVLSQAESPNKPTIIEDTDKDIRIVFLGTGDSGKSTFFKQVNYLYQSNDTKNSLGGDSSFTSAIYTNILDTMQALIKSIEDYNEKNPDNQLLFANPTSYECAARLKLVETSSRKSANVYTDQVADDVEELWKEDVMKKVFETRYEYHVFDGAPHFFLKNDLKRFRQPYKPTFEDVLYCRRKTTGVIEAKVNFSDFRLVFIDVGGQRSERKKWVQVFGGLEALIFVISLSEFDQLCYEDDVTPRMIESLDLFEETINTETFCQTPVIVFFNKVDIFEEKLKTKSIKTVFPEYEGGGGVEESTEYIKNKFLSRNKHDPGRIYTRCTTATNSDAVKSTIEMVRDTVFEIRKKNANG</sequence>
<keyword evidence="2 10" id="KW-0479">Metal-binding</keyword>
<dbReference type="EMBL" id="JAOPGA020000891">
    <property type="protein sequence ID" value="KAL0482789.1"/>
    <property type="molecule type" value="Genomic_DNA"/>
</dbReference>
<protein>
    <submittedName>
        <fullName evidence="11">Guanine nucleotide-binding protein G(O) subunit alpha</fullName>
    </submittedName>
</protein>
<keyword evidence="5 9" id="KW-0342">GTP-binding</keyword>
<dbReference type="Gene3D" id="1.10.400.10">
    <property type="entry name" value="GI Alpha 1, domain 2-like"/>
    <property type="match status" value="1"/>
</dbReference>
<evidence type="ECO:0000256" key="5">
    <source>
        <dbReference type="ARBA" id="ARBA00023134"/>
    </source>
</evidence>
<dbReference type="AlphaFoldDB" id="A0AAW2Z1I9"/>
<dbReference type="GO" id="GO:0003924">
    <property type="term" value="F:GTPase activity"/>
    <property type="evidence" value="ECO:0007669"/>
    <property type="project" value="InterPro"/>
</dbReference>
<evidence type="ECO:0000256" key="8">
    <source>
        <dbReference type="ARBA" id="ARBA00023288"/>
    </source>
</evidence>
<feature type="binding site" evidence="9">
    <location>
        <begin position="210"/>
        <end position="214"/>
    </location>
    <ligand>
        <name>GTP</name>
        <dbReference type="ChEBI" id="CHEBI:37565"/>
    </ligand>
</feature>
<feature type="binding site" evidence="9">
    <location>
        <begin position="185"/>
        <end position="191"/>
    </location>
    <ligand>
        <name>GTP</name>
        <dbReference type="ChEBI" id="CHEBI:37565"/>
    </ligand>
</feature>
<keyword evidence="4 10" id="KW-0460">Magnesium</keyword>
<dbReference type="Gene3D" id="3.40.50.300">
    <property type="entry name" value="P-loop containing nucleotide triphosphate hydrolases"/>
    <property type="match status" value="1"/>
</dbReference>
<evidence type="ECO:0000313" key="11">
    <source>
        <dbReference type="EMBL" id="KAL0482789.1"/>
    </source>
</evidence>
<keyword evidence="8" id="KW-0449">Lipoprotein</keyword>
<dbReference type="PANTHER" id="PTHR10218:SF302">
    <property type="entry name" value="GUANINE NUCLEOTIDE-BINDING PROTEIN ALPHA-5 SUBUNIT"/>
    <property type="match status" value="1"/>
</dbReference>
<evidence type="ECO:0000256" key="9">
    <source>
        <dbReference type="PIRSR" id="PIRSR601019-1"/>
    </source>
</evidence>
<evidence type="ECO:0000256" key="4">
    <source>
        <dbReference type="ARBA" id="ARBA00022842"/>
    </source>
</evidence>
<evidence type="ECO:0000256" key="3">
    <source>
        <dbReference type="ARBA" id="ARBA00022741"/>
    </source>
</evidence>
<dbReference type="InterPro" id="IPR011025">
    <property type="entry name" value="GproteinA_insert"/>
</dbReference>
<dbReference type="SMART" id="SM00275">
    <property type="entry name" value="G_alpha"/>
    <property type="match status" value="1"/>
</dbReference>
<dbReference type="InterPro" id="IPR001019">
    <property type="entry name" value="Gprotein_alpha_su"/>
</dbReference>
<feature type="binding site" evidence="10">
    <location>
        <position position="191"/>
    </location>
    <ligand>
        <name>Mg(2+)</name>
        <dbReference type="ChEBI" id="CHEBI:18420"/>
    </ligand>
</feature>
<dbReference type="PRINTS" id="PR00318">
    <property type="entry name" value="GPROTEINA"/>
</dbReference>
<reference evidence="11 12" key="1">
    <citation type="submission" date="2024-03" db="EMBL/GenBank/DDBJ databases">
        <title>The Acrasis kona genome and developmental transcriptomes reveal deep origins of eukaryotic multicellular pathways.</title>
        <authorList>
            <person name="Sheikh S."/>
            <person name="Fu C.-J."/>
            <person name="Brown M.W."/>
            <person name="Baldauf S.L."/>
        </authorList>
    </citation>
    <scope>NUCLEOTIDE SEQUENCE [LARGE SCALE GENOMIC DNA]</scope>
    <source>
        <strain evidence="11 12">ATCC MYA-3509</strain>
    </source>
</reference>
<comment type="caution">
    <text evidence="11">The sequence shown here is derived from an EMBL/GenBank/DDBJ whole genome shotgun (WGS) entry which is preliminary data.</text>
</comment>
<proteinExistence type="predicted"/>
<dbReference type="GO" id="GO:0046872">
    <property type="term" value="F:metal ion binding"/>
    <property type="evidence" value="ECO:0007669"/>
    <property type="project" value="UniProtKB-KW"/>
</dbReference>
<dbReference type="CDD" id="cd00066">
    <property type="entry name" value="G-alpha"/>
    <property type="match status" value="1"/>
</dbReference>
<keyword evidence="7" id="KW-0807">Transducer</keyword>
<keyword evidence="1" id="KW-0519">Myristate</keyword>
<dbReference type="Proteomes" id="UP001431209">
    <property type="component" value="Unassembled WGS sequence"/>
</dbReference>
<keyword evidence="3 9" id="KW-0547">Nucleotide-binding</keyword>
<evidence type="ECO:0000256" key="1">
    <source>
        <dbReference type="ARBA" id="ARBA00022707"/>
    </source>
</evidence>
<dbReference type="SUPFAM" id="SSF47895">
    <property type="entry name" value="Transducin (alpha subunit), insertion domain"/>
    <property type="match status" value="1"/>
</dbReference>
<dbReference type="GO" id="GO:0031683">
    <property type="term" value="F:G-protein beta/gamma-subunit complex binding"/>
    <property type="evidence" value="ECO:0007669"/>
    <property type="project" value="InterPro"/>
</dbReference>
<dbReference type="GO" id="GO:0005834">
    <property type="term" value="C:heterotrimeric G-protein complex"/>
    <property type="evidence" value="ECO:0007669"/>
    <property type="project" value="TreeGrafter"/>
</dbReference>
<name>A0AAW2Z1I9_9EUKA</name>
<dbReference type="GO" id="GO:0007188">
    <property type="term" value="P:adenylate cyclase-modulating G protein-coupled receptor signaling pathway"/>
    <property type="evidence" value="ECO:0007669"/>
    <property type="project" value="TreeGrafter"/>
</dbReference>
<organism evidence="11 12">
    <name type="scientific">Acrasis kona</name>
    <dbReference type="NCBI Taxonomy" id="1008807"/>
    <lineage>
        <taxon>Eukaryota</taxon>
        <taxon>Discoba</taxon>
        <taxon>Heterolobosea</taxon>
        <taxon>Tetramitia</taxon>
        <taxon>Eutetramitia</taxon>
        <taxon>Acrasidae</taxon>
        <taxon>Acrasis</taxon>
    </lineage>
</organism>
<keyword evidence="6" id="KW-0564">Palmitate</keyword>
<dbReference type="GO" id="GO:0001664">
    <property type="term" value="F:G protein-coupled receptor binding"/>
    <property type="evidence" value="ECO:0007669"/>
    <property type="project" value="TreeGrafter"/>
</dbReference>
<dbReference type="PROSITE" id="PS51882">
    <property type="entry name" value="G_ALPHA"/>
    <property type="match status" value="1"/>
</dbReference>
<dbReference type="GO" id="GO:0005737">
    <property type="term" value="C:cytoplasm"/>
    <property type="evidence" value="ECO:0007669"/>
    <property type="project" value="TreeGrafter"/>
</dbReference>
<evidence type="ECO:0000256" key="6">
    <source>
        <dbReference type="ARBA" id="ARBA00023139"/>
    </source>
</evidence>
<evidence type="ECO:0000256" key="7">
    <source>
        <dbReference type="ARBA" id="ARBA00023224"/>
    </source>
</evidence>
<keyword evidence="12" id="KW-1185">Reference proteome</keyword>
<evidence type="ECO:0000256" key="10">
    <source>
        <dbReference type="PIRSR" id="PIRSR601019-2"/>
    </source>
</evidence>
<dbReference type="SUPFAM" id="SSF52540">
    <property type="entry name" value="P-loop containing nucleoside triphosphate hydrolases"/>
    <property type="match status" value="1"/>
</dbReference>
<dbReference type="InterPro" id="IPR027417">
    <property type="entry name" value="P-loop_NTPase"/>
</dbReference>
<evidence type="ECO:0000256" key="2">
    <source>
        <dbReference type="ARBA" id="ARBA00022723"/>
    </source>
</evidence>
<dbReference type="Pfam" id="PF00503">
    <property type="entry name" value="G-alpha"/>
    <property type="match status" value="1"/>
</dbReference>
<dbReference type="FunFam" id="3.40.50.300:FF:003800">
    <property type="entry name" value="Guanine nucleotide-binding protein G(k) subunit alpha"/>
    <property type="match status" value="1"/>
</dbReference>
<accession>A0AAW2Z1I9</accession>
<dbReference type="GO" id="GO:0005525">
    <property type="term" value="F:GTP binding"/>
    <property type="evidence" value="ECO:0007669"/>
    <property type="project" value="UniProtKB-KW"/>
</dbReference>
<feature type="binding site" evidence="10">
    <location>
        <position position="44"/>
    </location>
    <ligand>
        <name>Mg(2+)</name>
        <dbReference type="ChEBI" id="CHEBI:18420"/>
    </ligand>
</feature>
<feature type="binding site" evidence="9">
    <location>
        <position position="335"/>
    </location>
    <ligand>
        <name>GTP</name>
        <dbReference type="ChEBI" id="CHEBI:37565"/>
    </ligand>
</feature>
<gene>
    <name evidence="11" type="ORF">AKO1_014236</name>
</gene>
<evidence type="ECO:0000313" key="12">
    <source>
        <dbReference type="Proteomes" id="UP001431209"/>
    </source>
</evidence>